<keyword evidence="5" id="KW-1185">Reference proteome</keyword>
<evidence type="ECO:0000256" key="2">
    <source>
        <dbReference type="SAM" id="Phobius"/>
    </source>
</evidence>
<feature type="transmembrane region" description="Helical" evidence="2">
    <location>
        <begin position="12"/>
        <end position="32"/>
    </location>
</feature>
<dbReference type="EC" id="3.4.-.-" evidence="4"/>
<gene>
    <name evidence="4" type="ORF">ACFQ44_07140</name>
</gene>
<reference evidence="5" key="1">
    <citation type="journal article" date="2019" name="Int. J. Syst. Evol. Microbiol.">
        <title>The Global Catalogue of Microorganisms (GCM) 10K type strain sequencing project: providing services to taxonomists for standard genome sequencing and annotation.</title>
        <authorList>
            <consortium name="The Broad Institute Genomics Platform"/>
            <consortium name="The Broad Institute Genome Sequencing Center for Infectious Disease"/>
            <person name="Wu L."/>
            <person name="Ma J."/>
        </authorList>
    </citation>
    <scope>NUCLEOTIDE SEQUENCE [LARGE SCALE GENOMIC DNA]</scope>
    <source>
        <strain evidence="5">CCM 8979</strain>
    </source>
</reference>
<dbReference type="InterPro" id="IPR052710">
    <property type="entry name" value="CAAX_protease"/>
</dbReference>
<comment type="similarity">
    <text evidence="1">Belongs to the UPF0177 family.</text>
</comment>
<feature type="transmembrane region" description="Helical" evidence="2">
    <location>
        <begin position="121"/>
        <end position="141"/>
    </location>
</feature>
<feature type="transmembrane region" description="Helical" evidence="2">
    <location>
        <begin position="44"/>
        <end position="61"/>
    </location>
</feature>
<feature type="transmembrane region" description="Helical" evidence="2">
    <location>
        <begin position="179"/>
        <end position="200"/>
    </location>
</feature>
<dbReference type="PANTHER" id="PTHR36435">
    <property type="entry name" value="SLR1288 PROTEIN"/>
    <property type="match status" value="1"/>
</dbReference>
<keyword evidence="2" id="KW-0812">Transmembrane</keyword>
<keyword evidence="2" id="KW-0472">Membrane</keyword>
<feature type="domain" description="CAAX prenyl protease 2/Lysostaphin resistance protein A-like" evidence="3">
    <location>
        <begin position="120"/>
        <end position="217"/>
    </location>
</feature>
<name>A0ABW4D4D9_9LACO</name>
<evidence type="ECO:0000313" key="5">
    <source>
        <dbReference type="Proteomes" id="UP001597189"/>
    </source>
</evidence>
<protein>
    <submittedName>
        <fullName evidence="4">CPBP family intramembrane glutamic endopeptidase</fullName>
        <ecNumber evidence="4">3.4.-.-</ecNumber>
    </submittedName>
</protein>
<dbReference type="Pfam" id="PF02517">
    <property type="entry name" value="Rce1-like"/>
    <property type="match status" value="1"/>
</dbReference>
<dbReference type="GO" id="GO:0016787">
    <property type="term" value="F:hydrolase activity"/>
    <property type="evidence" value="ECO:0007669"/>
    <property type="project" value="UniProtKB-KW"/>
</dbReference>
<dbReference type="EMBL" id="JBHTOD010000005">
    <property type="protein sequence ID" value="MFD1455461.1"/>
    <property type="molecule type" value="Genomic_DNA"/>
</dbReference>
<dbReference type="PANTHER" id="PTHR36435:SF1">
    <property type="entry name" value="CAAX AMINO TERMINAL PROTEASE FAMILY PROTEIN"/>
    <property type="match status" value="1"/>
</dbReference>
<comment type="caution">
    <text evidence="4">The sequence shown here is derived from an EMBL/GenBank/DDBJ whole genome shotgun (WGS) entry which is preliminary data.</text>
</comment>
<dbReference type="RefSeq" id="WP_203645005.1">
    <property type="nucleotide sequence ID" value="NZ_BOLN01000005.1"/>
</dbReference>
<feature type="transmembrane region" description="Helical" evidence="2">
    <location>
        <begin position="148"/>
        <end position="167"/>
    </location>
</feature>
<dbReference type="InterPro" id="IPR003675">
    <property type="entry name" value="Rce1/LyrA-like_dom"/>
</dbReference>
<proteinExistence type="inferred from homology"/>
<organism evidence="4 5">
    <name type="scientific">Levilactobacillus lanxiensis</name>
    <dbReference type="NCBI Taxonomy" id="2799568"/>
    <lineage>
        <taxon>Bacteria</taxon>
        <taxon>Bacillati</taxon>
        <taxon>Bacillota</taxon>
        <taxon>Bacilli</taxon>
        <taxon>Lactobacillales</taxon>
        <taxon>Lactobacillaceae</taxon>
        <taxon>Levilactobacillus</taxon>
    </lineage>
</organism>
<dbReference type="Proteomes" id="UP001597189">
    <property type="component" value="Unassembled WGS sequence"/>
</dbReference>
<keyword evidence="4" id="KW-0378">Hydrolase</keyword>
<evidence type="ECO:0000313" key="4">
    <source>
        <dbReference type="EMBL" id="MFD1455461.1"/>
    </source>
</evidence>
<evidence type="ECO:0000259" key="3">
    <source>
        <dbReference type="Pfam" id="PF02517"/>
    </source>
</evidence>
<evidence type="ECO:0000256" key="1">
    <source>
        <dbReference type="ARBA" id="ARBA00009067"/>
    </source>
</evidence>
<sequence>MSEPVSNRRLILQFISCWFIWLAVQVGLNSPIEKHLTGWPQELALDAIKLVVWLGLAWWFIHQADHSHQRLTLSNAKQWQPAWRFAAGYVVWGIIIVYLLGEFWLAHHGLNVNHNFIPQFWGRYFLVVGVSEEFLFRGYFLNALLQKFSLTTANVIQALAFASMHIPRYLTTVPAMSPMLWISNLVSVFLLGLLFGWLYARSHSLWPGIATHMTWDILVTLFG</sequence>
<keyword evidence="2" id="KW-1133">Transmembrane helix</keyword>
<feature type="transmembrane region" description="Helical" evidence="2">
    <location>
        <begin position="82"/>
        <end position="101"/>
    </location>
</feature>
<accession>A0ABW4D4D9</accession>